<dbReference type="GO" id="GO:0005743">
    <property type="term" value="C:mitochondrial inner membrane"/>
    <property type="evidence" value="ECO:0007669"/>
    <property type="project" value="TreeGrafter"/>
</dbReference>
<organism evidence="8 9">
    <name type="scientific">Diploscapter pachys</name>
    <dbReference type="NCBI Taxonomy" id="2018661"/>
    <lineage>
        <taxon>Eukaryota</taxon>
        <taxon>Metazoa</taxon>
        <taxon>Ecdysozoa</taxon>
        <taxon>Nematoda</taxon>
        <taxon>Chromadorea</taxon>
        <taxon>Rhabditida</taxon>
        <taxon>Rhabditina</taxon>
        <taxon>Rhabditomorpha</taxon>
        <taxon>Rhabditoidea</taxon>
        <taxon>Rhabditidae</taxon>
        <taxon>Diploscapter</taxon>
    </lineage>
</organism>
<dbReference type="InterPro" id="IPR044878">
    <property type="entry name" value="UbiA_sf"/>
</dbReference>
<evidence type="ECO:0000313" key="8">
    <source>
        <dbReference type="EMBL" id="PAV86561.1"/>
    </source>
</evidence>
<evidence type="ECO:0008006" key="10">
    <source>
        <dbReference type="Google" id="ProtNLM"/>
    </source>
</evidence>
<sequence length="110" mass="12326">MKFDILEIHRVSLISLDRNSHSLPKAAEIVEKSPNSIKPYLQIMRVDKPTGTWLLFWPSAWSIALATPSGDLPSLYLLSLFGAGSFLMRSSGCVINDMWDKEFDKKVGEA</sequence>
<evidence type="ECO:0000256" key="6">
    <source>
        <dbReference type="ARBA" id="ARBA00022989"/>
    </source>
</evidence>
<dbReference type="Pfam" id="PF01040">
    <property type="entry name" value="UbiA"/>
    <property type="match status" value="1"/>
</dbReference>
<keyword evidence="7" id="KW-0472">Membrane</keyword>
<evidence type="ECO:0000256" key="3">
    <source>
        <dbReference type="ARBA" id="ARBA00005985"/>
    </source>
</evidence>
<comment type="caution">
    <text evidence="8">The sequence shown here is derived from an EMBL/GenBank/DDBJ whole genome shotgun (WGS) entry which is preliminary data.</text>
</comment>
<dbReference type="OrthoDB" id="18170at2759"/>
<keyword evidence="9" id="KW-1185">Reference proteome</keyword>
<evidence type="ECO:0000256" key="7">
    <source>
        <dbReference type="ARBA" id="ARBA00023136"/>
    </source>
</evidence>
<dbReference type="GO" id="GO:0016765">
    <property type="term" value="F:transferase activity, transferring alkyl or aryl (other than methyl) groups"/>
    <property type="evidence" value="ECO:0007669"/>
    <property type="project" value="InterPro"/>
</dbReference>
<comment type="subcellular location">
    <subcellularLocation>
        <location evidence="2">Membrane</location>
        <topology evidence="2">Multi-pass membrane protein</topology>
    </subcellularLocation>
</comment>
<dbReference type="PANTHER" id="PTHR11048">
    <property type="entry name" value="PRENYLTRANSFERASES"/>
    <property type="match status" value="1"/>
</dbReference>
<keyword evidence="6" id="KW-1133">Transmembrane helix</keyword>
<keyword evidence="4" id="KW-0808">Transferase</keyword>
<keyword evidence="5" id="KW-0812">Transmembrane</keyword>
<dbReference type="STRING" id="2018661.A0A2A2LK25"/>
<evidence type="ECO:0000256" key="5">
    <source>
        <dbReference type="ARBA" id="ARBA00022692"/>
    </source>
</evidence>
<evidence type="ECO:0000256" key="1">
    <source>
        <dbReference type="ARBA" id="ARBA00001946"/>
    </source>
</evidence>
<dbReference type="InterPro" id="IPR000537">
    <property type="entry name" value="UbiA_prenyltransferase"/>
</dbReference>
<dbReference type="AlphaFoldDB" id="A0A2A2LK25"/>
<protein>
    <recommendedName>
        <fullName evidence="10">4-hydroxybenzoate polyprenyltransferase, mitochondrial</fullName>
    </recommendedName>
</protein>
<dbReference type="Proteomes" id="UP000218231">
    <property type="component" value="Unassembled WGS sequence"/>
</dbReference>
<dbReference type="Gene3D" id="1.10.357.140">
    <property type="entry name" value="UbiA prenyltransferase"/>
    <property type="match status" value="1"/>
</dbReference>
<reference evidence="8 9" key="1">
    <citation type="journal article" date="2017" name="Curr. Biol.">
        <title>Genome architecture and evolution of a unichromosomal asexual nematode.</title>
        <authorList>
            <person name="Fradin H."/>
            <person name="Zegar C."/>
            <person name="Gutwein M."/>
            <person name="Lucas J."/>
            <person name="Kovtun M."/>
            <person name="Corcoran D."/>
            <person name="Baugh L.R."/>
            <person name="Kiontke K."/>
            <person name="Gunsalus K."/>
            <person name="Fitch D.H."/>
            <person name="Piano F."/>
        </authorList>
    </citation>
    <scope>NUCLEOTIDE SEQUENCE [LARGE SCALE GENOMIC DNA]</scope>
    <source>
        <strain evidence="8">PF1309</strain>
    </source>
</reference>
<dbReference type="EMBL" id="LIAE01006657">
    <property type="protein sequence ID" value="PAV86561.1"/>
    <property type="molecule type" value="Genomic_DNA"/>
</dbReference>
<evidence type="ECO:0000313" key="9">
    <source>
        <dbReference type="Proteomes" id="UP000218231"/>
    </source>
</evidence>
<dbReference type="GO" id="GO:0006744">
    <property type="term" value="P:ubiquinone biosynthetic process"/>
    <property type="evidence" value="ECO:0007669"/>
    <property type="project" value="TreeGrafter"/>
</dbReference>
<comment type="similarity">
    <text evidence="3">Belongs to the UbiA prenyltransferase family.</text>
</comment>
<proteinExistence type="inferred from homology"/>
<name>A0A2A2LK25_9BILA</name>
<dbReference type="PANTHER" id="PTHR11048:SF28">
    <property type="entry name" value="4-HYDROXYBENZOATE POLYPRENYLTRANSFERASE, MITOCHONDRIAL"/>
    <property type="match status" value="1"/>
</dbReference>
<evidence type="ECO:0000256" key="2">
    <source>
        <dbReference type="ARBA" id="ARBA00004141"/>
    </source>
</evidence>
<evidence type="ECO:0000256" key="4">
    <source>
        <dbReference type="ARBA" id="ARBA00022679"/>
    </source>
</evidence>
<dbReference type="InterPro" id="IPR039653">
    <property type="entry name" value="Prenyltransferase"/>
</dbReference>
<gene>
    <name evidence="8" type="ORF">WR25_11951</name>
</gene>
<comment type="cofactor">
    <cofactor evidence="1">
        <name>Mg(2+)</name>
        <dbReference type="ChEBI" id="CHEBI:18420"/>
    </cofactor>
</comment>
<accession>A0A2A2LK25</accession>